<keyword evidence="4" id="KW-1185">Reference proteome</keyword>
<name>A0A127QJ61_9BURK</name>
<accession>A0A127QJ61</accession>
<feature type="region of interest" description="Disordered" evidence="1">
    <location>
        <begin position="93"/>
        <end position="131"/>
    </location>
</feature>
<evidence type="ECO:0000313" key="4">
    <source>
        <dbReference type="Proteomes" id="UP000071778"/>
    </source>
</evidence>
<dbReference type="AlphaFoldDB" id="A0A127QJ61"/>
<feature type="chain" id="PRO_5007277948" evidence="2">
    <location>
        <begin position="31"/>
        <end position="131"/>
    </location>
</feature>
<organism evidence="3 4">
    <name type="scientific">Collimonas arenae</name>
    <dbReference type="NCBI Taxonomy" id="279058"/>
    <lineage>
        <taxon>Bacteria</taxon>
        <taxon>Pseudomonadati</taxon>
        <taxon>Pseudomonadota</taxon>
        <taxon>Betaproteobacteria</taxon>
        <taxon>Burkholderiales</taxon>
        <taxon>Oxalobacteraceae</taxon>
        <taxon>Collimonas</taxon>
    </lineage>
</organism>
<dbReference type="EMBL" id="CP013235">
    <property type="protein sequence ID" value="AMP10118.1"/>
    <property type="molecule type" value="Genomic_DNA"/>
</dbReference>
<keyword evidence="2" id="KW-0732">Signal</keyword>
<evidence type="ECO:0000256" key="1">
    <source>
        <dbReference type="SAM" id="MobiDB-lite"/>
    </source>
</evidence>
<sequence length="131" mass="13765">MPVNQFRISTATCQILLTLLVCAASSAAVAAGNQSEAVARYQAERAACNNGQSNESRPTCLKEAGAALQAARNGGLTSDQNAYNQNAMARCQPLPPDEQDACRRRINGEGTSSGSAQQGGILRELTVPDRK</sequence>
<dbReference type="PATRIC" id="fig|279058.17.peg.2590"/>
<dbReference type="RefSeq" id="WP_061533474.1">
    <property type="nucleotide sequence ID" value="NZ_CP013233.1"/>
</dbReference>
<protein>
    <submittedName>
        <fullName evidence="3">Uncharacterized protein</fullName>
    </submittedName>
</protein>
<dbReference type="Proteomes" id="UP000071778">
    <property type="component" value="Chromosome"/>
</dbReference>
<feature type="signal peptide" evidence="2">
    <location>
        <begin position="1"/>
        <end position="30"/>
    </location>
</feature>
<dbReference type="OrthoDB" id="8780961at2"/>
<reference evidence="3 4" key="1">
    <citation type="submission" date="2015-11" db="EMBL/GenBank/DDBJ databases">
        <title>Exploring the genomic traits of fungus-feeding bacterial genus Collimonas.</title>
        <authorList>
            <person name="Song C."/>
            <person name="Schmidt R."/>
            <person name="de Jager V."/>
            <person name="Krzyzanowska D."/>
            <person name="Jongedijk E."/>
            <person name="Cankar K."/>
            <person name="Beekwilder J."/>
            <person name="van Veen A."/>
            <person name="de Boer W."/>
            <person name="van Veen J.A."/>
            <person name="Garbeva P."/>
        </authorList>
    </citation>
    <scope>NUCLEOTIDE SEQUENCE [LARGE SCALE GENOMIC DNA]</scope>
    <source>
        <strain evidence="3 4">Ter282</strain>
    </source>
</reference>
<proteinExistence type="predicted"/>
<evidence type="ECO:0000313" key="3">
    <source>
        <dbReference type="EMBL" id="AMP10118.1"/>
    </source>
</evidence>
<evidence type="ECO:0000256" key="2">
    <source>
        <dbReference type="SAM" id="SignalP"/>
    </source>
</evidence>
<feature type="compositionally biased region" description="Polar residues" evidence="1">
    <location>
        <begin position="109"/>
        <end position="118"/>
    </location>
</feature>
<gene>
    <name evidence="3" type="ORF">CAter282_2372</name>
</gene>